<evidence type="ECO:0000256" key="4">
    <source>
        <dbReference type="ARBA" id="ARBA00022692"/>
    </source>
</evidence>
<proteinExistence type="inferred from homology"/>
<comment type="caution">
    <text evidence="11">The sequence shown here is derived from an EMBL/GenBank/DDBJ whole genome shotgun (WGS) entry which is preliminary data.</text>
</comment>
<dbReference type="PROSITE" id="PS01246">
    <property type="entry name" value="UPF0003"/>
    <property type="match status" value="1"/>
</dbReference>
<keyword evidence="3" id="KW-1003">Cell membrane</keyword>
<reference evidence="12" key="1">
    <citation type="submission" date="2023-06" db="EMBL/GenBank/DDBJ databases">
        <title>Identification and characterization of horizontal gene transfer across gut microbiota members of farm animals based on homology search.</title>
        <authorList>
            <person name="Zeman M."/>
            <person name="Kubasova T."/>
            <person name="Jahodarova E."/>
            <person name="Nykrynova M."/>
            <person name="Rychlik I."/>
        </authorList>
    </citation>
    <scope>NUCLEOTIDE SEQUENCE [LARGE SCALE GENOMIC DNA]</scope>
    <source>
        <strain evidence="12">ET341</strain>
    </source>
</reference>
<dbReference type="Gene3D" id="1.10.287.1260">
    <property type="match status" value="1"/>
</dbReference>
<dbReference type="PANTHER" id="PTHR30221">
    <property type="entry name" value="SMALL-CONDUCTANCE MECHANOSENSITIVE CHANNEL"/>
    <property type="match status" value="1"/>
</dbReference>
<dbReference type="Proteomes" id="UP001529275">
    <property type="component" value="Unassembled WGS sequence"/>
</dbReference>
<evidence type="ECO:0000256" key="2">
    <source>
        <dbReference type="ARBA" id="ARBA00008017"/>
    </source>
</evidence>
<dbReference type="Pfam" id="PF00924">
    <property type="entry name" value="MS_channel_2nd"/>
    <property type="match status" value="1"/>
</dbReference>
<dbReference type="SUPFAM" id="SSF82689">
    <property type="entry name" value="Mechanosensitive channel protein MscS (YggB), C-terminal domain"/>
    <property type="match status" value="1"/>
</dbReference>
<keyword evidence="5 7" id="KW-1133">Transmembrane helix</keyword>
<feature type="domain" description="Mechanosensitive ion channel MscS C-terminal" evidence="9">
    <location>
        <begin position="180"/>
        <end position="253"/>
    </location>
</feature>
<evidence type="ECO:0000313" key="12">
    <source>
        <dbReference type="Proteomes" id="UP001529275"/>
    </source>
</evidence>
<dbReference type="PANTHER" id="PTHR30221:SF1">
    <property type="entry name" value="SMALL-CONDUCTANCE MECHANOSENSITIVE CHANNEL"/>
    <property type="match status" value="1"/>
</dbReference>
<comment type="subcellular location">
    <subcellularLocation>
        <location evidence="1">Cell membrane</location>
        <topology evidence="1">Multi-pass membrane protein</topology>
    </subcellularLocation>
</comment>
<dbReference type="InterPro" id="IPR011014">
    <property type="entry name" value="MscS_channel_TM-2"/>
</dbReference>
<feature type="domain" description="Mechanosensitive ion channel transmembrane helices 2/3" evidence="10">
    <location>
        <begin position="57"/>
        <end position="97"/>
    </location>
</feature>
<evidence type="ECO:0000256" key="7">
    <source>
        <dbReference type="SAM" id="Phobius"/>
    </source>
</evidence>
<dbReference type="RefSeq" id="WP_289528049.1">
    <property type="nucleotide sequence ID" value="NZ_JAUDCK010000037.1"/>
</dbReference>
<dbReference type="SUPFAM" id="SSF50182">
    <property type="entry name" value="Sm-like ribonucleoproteins"/>
    <property type="match status" value="1"/>
</dbReference>
<evidence type="ECO:0000313" key="11">
    <source>
        <dbReference type="EMBL" id="MDM8196491.1"/>
    </source>
</evidence>
<sequence>MIEKLIEKYADAGMNLLETVILFIVGWYAVKIVLHIFSKMMKRSQIDAIVENFIISILNIGLKIIVIITVIAKLGVPTTSLVAVLTTAGAAIALGLQDSLKGIASGITILFSKPFIKGDIIEIDGYVGTVQEIQLLYTIVMTFDNKMVVIPNNDLVSSSFVNYSHEEIRRVTISLEMHPDTDIMQFKKALMKVIEKHPYALKEPAPCIKISDYKQQSVTLQVWAWASNEHFYEVNDDLLIAIREIYKEQKIKIPTQRIDVHIQQSDTDYENV</sequence>
<dbReference type="InterPro" id="IPR023408">
    <property type="entry name" value="MscS_beta-dom_sf"/>
</dbReference>
<keyword evidence="6 7" id="KW-0472">Membrane</keyword>
<evidence type="ECO:0000259" key="10">
    <source>
        <dbReference type="Pfam" id="PF21088"/>
    </source>
</evidence>
<dbReference type="Pfam" id="PF21082">
    <property type="entry name" value="MS_channel_3rd"/>
    <property type="match status" value="1"/>
</dbReference>
<evidence type="ECO:0000256" key="3">
    <source>
        <dbReference type="ARBA" id="ARBA00022475"/>
    </source>
</evidence>
<keyword evidence="4 7" id="KW-0812">Transmembrane</keyword>
<dbReference type="InterPro" id="IPR045275">
    <property type="entry name" value="MscS_archaea/bacteria_type"/>
</dbReference>
<dbReference type="Gene3D" id="3.30.70.100">
    <property type="match status" value="1"/>
</dbReference>
<dbReference type="SUPFAM" id="SSF82861">
    <property type="entry name" value="Mechanosensitive channel protein MscS (YggB), transmembrane region"/>
    <property type="match status" value="1"/>
</dbReference>
<evidence type="ECO:0000256" key="6">
    <source>
        <dbReference type="ARBA" id="ARBA00023136"/>
    </source>
</evidence>
<dbReference type="EMBL" id="JAUDCK010000037">
    <property type="protein sequence ID" value="MDM8196491.1"/>
    <property type="molecule type" value="Genomic_DNA"/>
</dbReference>
<evidence type="ECO:0000259" key="8">
    <source>
        <dbReference type="Pfam" id="PF00924"/>
    </source>
</evidence>
<gene>
    <name evidence="11" type="ORF">QUV98_09210</name>
</gene>
<accession>A0ABT7UK15</accession>
<dbReference type="InterPro" id="IPR011066">
    <property type="entry name" value="MscS_channel_C_sf"/>
</dbReference>
<dbReference type="InterPro" id="IPR006686">
    <property type="entry name" value="MscS_channel_CS"/>
</dbReference>
<dbReference type="Pfam" id="PF21088">
    <property type="entry name" value="MS_channel_1st"/>
    <property type="match status" value="1"/>
</dbReference>
<organism evidence="11 12">
    <name type="scientific">Massilimicrobiota timonensis</name>
    <dbReference type="NCBI Taxonomy" id="1776392"/>
    <lineage>
        <taxon>Bacteria</taxon>
        <taxon>Bacillati</taxon>
        <taxon>Bacillota</taxon>
        <taxon>Erysipelotrichia</taxon>
        <taxon>Erysipelotrichales</taxon>
        <taxon>Erysipelotrichaceae</taxon>
        <taxon>Massilimicrobiota</taxon>
    </lineage>
</organism>
<evidence type="ECO:0000256" key="1">
    <source>
        <dbReference type="ARBA" id="ARBA00004651"/>
    </source>
</evidence>
<dbReference type="Gene3D" id="2.30.30.60">
    <property type="match status" value="1"/>
</dbReference>
<feature type="transmembrane region" description="Helical" evidence="7">
    <location>
        <begin position="49"/>
        <end position="72"/>
    </location>
</feature>
<dbReference type="InterPro" id="IPR006685">
    <property type="entry name" value="MscS_channel_2nd"/>
</dbReference>
<dbReference type="InterPro" id="IPR049142">
    <property type="entry name" value="MS_channel_1st"/>
</dbReference>
<evidence type="ECO:0000259" key="9">
    <source>
        <dbReference type="Pfam" id="PF21082"/>
    </source>
</evidence>
<dbReference type="InterPro" id="IPR049278">
    <property type="entry name" value="MS_channel_C"/>
</dbReference>
<name>A0ABT7UK15_9FIRM</name>
<keyword evidence="12" id="KW-1185">Reference proteome</keyword>
<evidence type="ECO:0000256" key="5">
    <source>
        <dbReference type="ARBA" id="ARBA00022989"/>
    </source>
</evidence>
<dbReference type="InterPro" id="IPR010920">
    <property type="entry name" value="LSM_dom_sf"/>
</dbReference>
<feature type="domain" description="Mechanosensitive ion channel MscS" evidence="8">
    <location>
        <begin position="98"/>
        <end position="165"/>
    </location>
</feature>
<feature type="transmembrane region" description="Helical" evidence="7">
    <location>
        <begin position="20"/>
        <end position="37"/>
    </location>
</feature>
<protein>
    <submittedName>
        <fullName evidence="11">Mechanosensitive ion channel family protein</fullName>
    </submittedName>
</protein>
<comment type="similarity">
    <text evidence="2">Belongs to the MscS (TC 1.A.23) family.</text>
</comment>